<dbReference type="HOGENOM" id="CLU_1068420_0_0_0"/>
<dbReference type="InterPro" id="IPR022781">
    <property type="entry name" value="Flagellar_biosynth_FliO"/>
</dbReference>
<dbReference type="Proteomes" id="UP000002012">
    <property type="component" value="Chromosome"/>
</dbReference>
<dbReference type="KEGG" id="dap:Dacet_0294"/>
<dbReference type="EMBL" id="CP001968">
    <property type="protein sequence ID" value="ADD67094.1"/>
    <property type="molecule type" value="Genomic_DNA"/>
</dbReference>
<keyword evidence="4 6" id="KW-1133">Transmembrane helix</keyword>
<sequence length="260" mass="29596" precursor="true">MACTVRYLLLFILLTSVPAMAAGVIYDVDNSSLSIKISFSKGYSNVNTLKLDKSYVISFETNEELSFEQTFWDMPVKSAYVTSDGTRKRFIAEFDRDVIVPEVSSQEGLLKINFPFPKGTVEEPLVGTKAYAKMIWGLLIILAVMLFSFWLLKSFFKKQVLTDIPGTGRLLGKADLDIRKSLYFYEIDETIYIIGVTDASMNLIDKISGEDEASRIKAGFSKKNDFSSYMHFFKKQPSIKDEVEISRTTINERLKSLRKR</sequence>
<evidence type="ECO:0000256" key="4">
    <source>
        <dbReference type="ARBA" id="ARBA00022989"/>
    </source>
</evidence>
<proteinExistence type="predicted"/>
<evidence type="ECO:0000256" key="2">
    <source>
        <dbReference type="ARBA" id="ARBA00022475"/>
    </source>
</evidence>
<keyword evidence="5 6" id="KW-0472">Membrane</keyword>
<evidence type="ECO:0000313" key="8">
    <source>
        <dbReference type="EMBL" id="ADD67094.1"/>
    </source>
</evidence>
<name>D4H2N3_DENA2</name>
<dbReference type="STRING" id="522772.Dacet_0294"/>
<gene>
    <name evidence="8" type="ordered locus">Dacet_0294</name>
</gene>
<keyword evidence="7" id="KW-0732">Signal</keyword>
<keyword evidence="3 6" id="KW-0812">Transmembrane</keyword>
<organism evidence="8 9">
    <name type="scientific">Denitrovibrio acetiphilus (strain DSM 12809 / NBRC 114555 / N2460)</name>
    <dbReference type="NCBI Taxonomy" id="522772"/>
    <lineage>
        <taxon>Bacteria</taxon>
        <taxon>Pseudomonadati</taxon>
        <taxon>Deferribacterota</taxon>
        <taxon>Deferribacteres</taxon>
        <taxon>Deferribacterales</taxon>
        <taxon>Geovibrionaceae</taxon>
        <taxon>Denitrovibrio</taxon>
    </lineage>
</organism>
<dbReference type="AlphaFoldDB" id="D4H2N3"/>
<dbReference type="GO" id="GO:0016020">
    <property type="term" value="C:membrane"/>
    <property type="evidence" value="ECO:0007669"/>
    <property type="project" value="InterPro"/>
</dbReference>
<feature type="chain" id="PRO_5003057955" description="Flagellar protein" evidence="7">
    <location>
        <begin position="22"/>
        <end position="260"/>
    </location>
</feature>
<dbReference type="GO" id="GO:0044781">
    <property type="term" value="P:bacterial-type flagellum organization"/>
    <property type="evidence" value="ECO:0007669"/>
    <property type="project" value="InterPro"/>
</dbReference>
<dbReference type="Pfam" id="PF04347">
    <property type="entry name" value="FliO"/>
    <property type="match status" value="1"/>
</dbReference>
<dbReference type="eggNOG" id="COG3190">
    <property type="taxonomic scope" value="Bacteria"/>
</dbReference>
<evidence type="ECO:0000313" key="9">
    <source>
        <dbReference type="Proteomes" id="UP000002012"/>
    </source>
</evidence>
<comment type="subcellular location">
    <subcellularLocation>
        <location evidence="1">Cell membrane</location>
    </subcellularLocation>
</comment>
<keyword evidence="9" id="KW-1185">Reference proteome</keyword>
<evidence type="ECO:0000256" key="5">
    <source>
        <dbReference type="ARBA" id="ARBA00023136"/>
    </source>
</evidence>
<reference evidence="8 9" key="1">
    <citation type="journal article" date="2010" name="Stand. Genomic Sci.">
        <title>Complete genome sequence of Denitrovibrio acetiphilus type strain (N2460).</title>
        <authorList>
            <person name="Kiss H."/>
            <person name="Lang E."/>
            <person name="Lapidus A."/>
            <person name="Copeland A."/>
            <person name="Nolan M."/>
            <person name="Glavina Del Rio T."/>
            <person name="Chen F."/>
            <person name="Lucas S."/>
            <person name="Tice H."/>
            <person name="Cheng J.F."/>
            <person name="Han C."/>
            <person name="Goodwin L."/>
            <person name="Pitluck S."/>
            <person name="Liolios K."/>
            <person name="Pati A."/>
            <person name="Ivanova N."/>
            <person name="Mavromatis K."/>
            <person name="Chen A."/>
            <person name="Palaniappan K."/>
            <person name="Land M."/>
            <person name="Hauser L."/>
            <person name="Chang Y.J."/>
            <person name="Jeffries C.D."/>
            <person name="Detter J.C."/>
            <person name="Brettin T."/>
            <person name="Spring S."/>
            <person name="Rohde M."/>
            <person name="Goker M."/>
            <person name="Woyke T."/>
            <person name="Bristow J."/>
            <person name="Eisen J.A."/>
            <person name="Markowitz V."/>
            <person name="Hugenholtz P."/>
            <person name="Kyrpides N.C."/>
            <person name="Klenk H.P."/>
        </authorList>
    </citation>
    <scope>NUCLEOTIDE SEQUENCE [LARGE SCALE GENOMIC DNA]</scope>
    <source>
        <strain evidence="9">DSM 12809 / NBRC 114555 / N2460</strain>
    </source>
</reference>
<evidence type="ECO:0008006" key="10">
    <source>
        <dbReference type="Google" id="ProtNLM"/>
    </source>
</evidence>
<evidence type="ECO:0000256" key="6">
    <source>
        <dbReference type="SAM" id="Phobius"/>
    </source>
</evidence>
<feature type="signal peptide" evidence="7">
    <location>
        <begin position="1"/>
        <end position="21"/>
    </location>
</feature>
<dbReference type="InParanoid" id="D4H2N3"/>
<evidence type="ECO:0000256" key="3">
    <source>
        <dbReference type="ARBA" id="ARBA00022692"/>
    </source>
</evidence>
<accession>D4H2N3</accession>
<evidence type="ECO:0000256" key="7">
    <source>
        <dbReference type="SAM" id="SignalP"/>
    </source>
</evidence>
<protein>
    <recommendedName>
        <fullName evidence="10">Flagellar protein</fullName>
    </recommendedName>
</protein>
<evidence type="ECO:0000256" key="1">
    <source>
        <dbReference type="ARBA" id="ARBA00004236"/>
    </source>
</evidence>
<dbReference type="PaxDb" id="522772-Dacet_0294"/>
<dbReference type="OrthoDB" id="9790922at2"/>
<feature type="transmembrane region" description="Helical" evidence="6">
    <location>
        <begin position="134"/>
        <end position="152"/>
    </location>
</feature>
<dbReference type="RefSeq" id="WP_013009639.1">
    <property type="nucleotide sequence ID" value="NC_013943.1"/>
</dbReference>
<keyword evidence="2" id="KW-1003">Cell membrane</keyword>